<dbReference type="Gene3D" id="2.160.20.10">
    <property type="entry name" value="Single-stranded right-handed beta-helix, Pectin lyase-like"/>
    <property type="match status" value="1"/>
</dbReference>
<evidence type="ECO:0000256" key="2">
    <source>
        <dbReference type="ARBA" id="ARBA00005184"/>
    </source>
</evidence>
<sequence>MNGLSVASLLLILTTHTTICRCEDGFITWDDLHLGRTTSFDGGGGERVIVVDKRGKGDSSTVRGALDMVPDGNPARVKIFLFPGIYREKVVVPITKPYVTFIGNDSANTVISWNARASDRSSDGGYVGTLDSATFAVEAEYFCAKGITFENTSPNAKPGAKGMQAVALRVSADKAMFLDCRILGSQDTLFDHNGRHYFLDCFIQGSIDFIFGDAKSLYQVCLFKQECTLHSVATSYGAIAASQRNSTMQDSGFSFFHCRLNGHGSLYLGRAWGRHATVVYSFCELDGIVIPQGWDDWGDPSRRRTAWFGEFECTGRGAYLSERVPWAKSLTYDEARPFLDLNYIDGDQWLRL</sequence>
<evidence type="ECO:0000256" key="6">
    <source>
        <dbReference type="ARBA" id="ARBA00022525"/>
    </source>
</evidence>
<organism evidence="14 15">
    <name type="scientific">Acorus calamus</name>
    <name type="common">Sweet flag</name>
    <dbReference type="NCBI Taxonomy" id="4465"/>
    <lineage>
        <taxon>Eukaryota</taxon>
        <taxon>Viridiplantae</taxon>
        <taxon>Streptophyta</taxon>
        <taxon>Embryophyta</taxon>
        <taxon>Tracheophyta</taxon>
        <taxon>Spermatophyta</taxon>
        <taxon>Magnoliopsida</taxon>
        <taxon>Liliopsida</taxon>
        <taxon>Acoraceae</taxon>
        <taxon>Acorus</taxon>
    </lineage>
</organism>
<protein>
    <recommendedName>
        <fullName evidence="4 12">Pectinesterase</fullName>
        <ecNumber evidence="4 12">3.1.1.11</ecNumber>
    </recommendedName>
</protein>
<keyword evidence="15" id="KW-1185">Reference proteome</keyword>
<comment type="subcellular location">
    <subcellularLocation>
        <location evidence="1">Secreted</location>
        <location evidence="1">Cell wall</location>
    </subcellularLocation>
</comment>
<evidence type="ECO:0000256" key="8">
    <source>
        <dbReference type="ARBA" id="ARBA00022801"/>
    </source>
</evidence>
<comment type="pathway">
    <text evidence="2 12">Glycan metabolism; pectin degradation; 2-dehydro-3-deoxy-D-gluconate from pectin: step 1/5.</text>
</comment>
<dbReference type="SUPFAM" id="SSF51126">
    <property type="entry name" value="Pectin lyase-like"/>
    <property type="match status" value="1"/>
</dbReference>
<dbReference type="PROSITE" id="PS00503">
    <property type="entry name" value="PECTINESTERASE_2"/>
    <property type="match status" value="1"/>
</dbReference>
<evidence type="ECO:0000256" key="9">
    <source>
        <dbReference type="ARBA" id="ARBA00023085"/>
    </source>
</evidence>
<dbReference type="InterPro" id="IPR011050">
    <property type="entry name" value="Pectin_lyase_fold/virulence"/>
</dbReference>
<keyword evidence="5" id="KW-0134">Cell wall</keyword>
<dbReference type="InterPro" id="IPR000070">
    <property type="entry name" value="Pectinesterase_cat"/>
</dbReference>
<evidence type="ECO:0000313" key="15">
    <source>
        <dbReference type="Proteomes" id="UP001180020"/>
    </source>
</evidence>
<evidence type="ECO:0000256" key="12">
    <source>
        <dbReference type="RuleBase" id="RU000589"/>
    </source>
</evidence>
<feature type="active site" evidence="11">
    <location>
        <position position="208"/>
    </location>
</feature>
<keyword evidence="7 12" id="KW-0732">Signal</keyword>
<dbReference type="EC" id="3.1.1.11" evidence="4 12"/>
<dbReference type="GO" id="GO:0042545">
    <property type="term" value="P:cell wall modification"/>
    <property type="evidence" value="ECO:0007669"/>
    <property type="project" value="UniProtKB-UniRule"/>
</dbReference>
<evidence type="ECO:0000256" key="5">
    <source>
        <dbReference type="ARBA" id="ARBA00022512"/>
    </source>
</evidence>
<keyword evidence="8 12" id="KW-0378">Hydrolase</keyword>
<dbReference type="PANTHER" id="PTHR31321">
    <property type="entry name" value="ACYL-COA THIOESTER HYDROLASE YBHC-RELATED"/>
    <property type="match status" value="1"/>
</dbReference>
<evidence type="ECO:0000313" key="14">
    <source>
        <dbReference type="EMBL" id="KAK1297720.1"/>
    </source>
</evidence>
<dbReference type="GO" id="GO:0030599">
    <property type="term" value="F:pectinesterase activity"/>
    <property type="evidence" value="ECO:0007669"/>
    <property type="project" value="UniProtKB-UniRule"/>
</dbReference>
<comment type="caution">
    <text evidence="14">The sequence shown here is derived from an EMBL/GenBank/DDBJ whole genome shotgun (WGS) entry which is preliminary data.</text>
</comment>
<dbReference type="GO" id="GO:0045490">
    <property type="term" value="P:pectin catabolic process"/>
    <property type="evidence" value="ECO:0007669"/>
    <property type="project" value="UniProtKB-UniRule"/>
</dbReference>
<dbReference type="Proteomes" id="UP001180020">
    <property type="component" value="Unassembled WGS sequence"/>
</dbReference>
<evidence type="ECO:0000256" key="10">
    <source>
        <dbReference type="ARBA" id="ARBA00047928"/>
    </source>
</evidence>
<comment type="similarity">
    <text evidence="3">Belongs to the pectinesterase family.</text>
</comment>
<evidence type="ECO:0000259" key="13">
    <source>
        <dbReference type="Pfam" id="PF01095"/>
    </source>
</evidence>
<evidence type="ECO:0000256" key="4">
    <source>
        <dbReference type="ARBA" id="ARBA00013229"/>
    </source>
</evidence>
<evidence type="ECO:0000256" key="1">
    <source>
        <dbReference type="ARBA" id="ARBA00004191"/>
    </source>
</evidence>
<feature type="domain" description="Pectinesterase catalytic" evidence="13">
    <location>
        <begin position="49"/>
        <end position="347"/>
    </location>
</feature>
<feature type="signal peptide" evidence="12">
    <location>
        <begin position="1"/>
        <end position="22"/>
    </location>
</feature>
<keyword evidence="9 12" id="KW-0063">Aspartyl esterase</keyword>
<evidence type="ECO:0000256" key="3">
    <source>
        <dbReference type="ARBA" id="ARBA00008891"/>
    </source>
</evidence>
<evidence type="ECO:0000256" key="11">
    <source>
        <dbReference type="PROSITE-ProRule" id="PRU10040"/>
    </source>
</evidence>
<gene>
    <name evidence="14" type="primary">QRT1</name>
    <name evidence="14" type="ORF">QJS10_CPB15g01600</name>
</gene>
<comment type="catalytic activity">
    <reaction evidence="10 12">
        <text>[(1-&gt;4)-alpha-D-galacturonosyl methyl ester](n) + n H2O = [(1-&gt;4)-alpha-D-galacturonosyl](n) + n methanol + n H(+)</text>
        <dbReference type="Rhea" id="RHEA:22380"/>
        <dbReference type="Rhea" id="RHEA-COMP:14570"/>
        <dbReference type="Rhea" id="RHEA-COMP:14573"/>
        <dbReference type="ChEBI" id="CHEBI:15377"/>
        <dbReference type="ChEBI" id="CHEBI:15378"/>
        <dbReference type="ChEBI" id="CHEBI:17790"/>
        <dbReference type="ChEBI" id="CHEBI:140522"/>
        <dbReference type="ChEBI" id="CHEBI:140523"/>
        <dbReference type="EC" id="3.1.1.11"/>
    </reaction>
</comment>
<accession>A0AAV9D9G8</accession>
<feature type="chain" id="PRO_5043100049" description="Pectinesterase" evidence="12">
    <location>
        <begin position="23"/>
        <end position="352"/>
    </location>
</feature>
<dbReference type="Pfam" id="PF01095">
    <property type="entry name" value="Pectinesterase"/>
    <property type="match status" value="1"/>
</dbReference>
<dbReference type="EMBL" id="JAUJYO010000015">
    <property type="protein sequence ID" value="KAK1297720.1"/>
    <property type="molecule type" value="Genomic_DNA"/>
</dbReference>
<dbReference type="PANTHER" id="PTHR31321:SF31">
    <property type="entry name" value="PECTINESTERASE QRT1"/>
    <property type="match status" value="1"/>
</dbReference>
<reference evidence="14" key="1">
    <citation type="journal article" date="2023" name="Nat. Commun.">
        <title>Diploid and tetraploid genomes of Acorus and the evolution of monocots.</title>
        <authorList>
            <person name="Ma L."/>
            <person name="Liu K.W."/>
            <person name="Li Z."/>
            <person name="Hsiao Y.Y."/>
            <person name="Qi Y."/>
            <person name="Fu T."/>
            <person name="Tang G.D."/>
            <person name="Zhang D."/>
            <person name="Sun W.H."/>
            <person name="Liu D.K."/>
            <person name="Li Y."/>
            <person name="Chen G.Z."/>
            <person name="Liu X.D."/>
            <person name="Liao X.Y."/>
            <person name="Jiang Y.T."/>
            <person name="Yu X."/>
            <person name="Hao Y."/>
            <person name="Huang J."/>
            <person name="Zhao X.W."/>
            <person name="Ke S."/>
            <person name="Chen Y.Y."/>
            <person name="Wu W.L."/>
            <person name="Hsu J.L."/>
            <person name="Lin Y.F."/>
            <person name="Huang M.D."/>
            <person name="Li C.Y."/>
            <person name="Huang L."/>
            <person name="Wang Z.W."/>
            <person name="Zhao X."/>
            <person name="Zhong W.Y."/>
            <person name="Peng D.H."/>
            <person name="Ahmad S."/>
            <person name="Lan S."/>
            <person name="Zhang J.S."/>
            <person name="Tsai W.C."/>
            <person name="Van de Peer Y."/>
            <person name="Liu Z.J."/>
        </authorList>
    </citation>
    <scope>NUCLEOTIDE SEQUENCE</scope>
    <source>
        <strain evidence="14">CP</strain>
    </source>
</reference>
<dbReference type="InterPro" id="IPR033131">
    <property type="entry name" value="Pectinesterase_Asp_AS"/>
</dbReference>
<proteinExistence type="inferred from homology"/>
<reference evidence="14" key="2">
    <citation type="submission" date="2023-06" db="EMBL/GenBank/DDBJ databases">
        <authorList>
            <person name="Ma L."/>
            <person name="Liu K.-W."/>
            <person name="Li Z."/>
            <person name="Hsiao Y.-Y."/>
            <person name="Qi Y."/>
            <person name="Fu T."/>
            <person name="Tang G."/>
            <person name="Zhang D."/>
            <person name="Sun W.-H."/>
            <person name="Liu D.-K."/>
            <person name="Li Y."/>
            <person name="Chen G.-Z."/>
            <person name="Liu X.-D."/>
            <person name="Liao X.-Y."/>
            <person name="Jiang Y.-T."/>
            <person name="Yu X."/>
            <person name="Hao Y."/>
            <person name="Huang J."/>
            <person name="Zhao X.-W."/>
            <person name="Ke S."/>
            <person name="Chen Y.-Y."/>
            <person name="Wu W.-L."/>
            <person name="Hsu J.-L."/>
            <person name="Lin Y.-F."/>
            <person name="Huang M.-D."/>
            <person name="Li C.-Y."/>
            <person name="Huang L."/>
            <person name="Wang Z.-W."/>
            <person name="Zhao X."/>
            <person name="Zhong W.-Y."/>
            <person name="Peng D.-H."/>
            <person name="Ahmad S."/>
            <person name="Lan S."/>
            <person name="Zhang J.-S."/>
            <person name="Tsai W.-C."/>
            <person name="Van De Peer Y."/>
            <person name="Liu Z.-J."/>
        </authorList>
    </citation>
    <scope>NUCLEOTIDE SEQUENCE</scope>
    <source>
        <strain evidence="14">CP</strain>
        <tissue evidence="14">Leaves</tissue>
    </source>
</reference>
<dbReference type="AlphaFoldDB" id="A0AAV9D9G8"/>
<name>A0AAV9D9G8_ACOCL</name>
<dbReference type="FunFam" id="2.160.20.10:FF:000008">
    <property type="entry name" value="Pectinesterase"/>
    <property type="match status" value="1"/>
</dbReference>
<keyword evidence="6" id="KW-0964">Secreted</keyword>
<evidence type="ECO:0000256" key="7">
    <source>
        <dbReference type="ARBA" id="ARBA00022729"/>
    </source>
</evidence>
<dbReference type="InterPro" id="IPR012334">
    <property type="entry name" value="Pectin_lyas_fold"/>
</dbReference>